<comment type="caution">
    <text evidence="9">The sequence shown here is derived from an EMBL/GenBank/DDBJ whole genome shotgun (WGS) entry which is preliminary data.</text>
</comment>
<dbReference type="AlphaFoldDB" id="A0A506USA0"/>
<accession>A0A506USA0</accession>
<protein>
    <submittedName>
        <fullName evidence="9">Ribonuclease J</fullName>
    </submittedName>
</protein>
<dbReference type="GO" id="GO:0046872">
    <property type="term" value="F:metal ion binding"/>
    <property type="evidence" value="ECO:0007669"/>
    <property type="project" value="UniProtKB-KW"/>
</dbReference>
<dbReference type="Proteomes" id="UP000315037">
    <property type="component" value="Unassembled WGS sequence"/>
</dbReference>
<dbReference type="EMBL" id="SORZ01000001">
    <property type="protein sequence ID" value="TPW36169.1"/>
    <property type="molecule type" value="Genomic_DNA"/>
</dbReference>
<dbReference type="InterPro" id="IPR041636">
    <property type="entry name" value="RNase_J_C"/>
</dbReference>
<dbReference type="SUPFAM" id="SSF56281">
    <property type="entry name" value="Metallo-hydrolase/oxidoreductase"/>
    <property type="match status" value="1"/>
</dbReference>
<keyword evidence="2" id="KW-0540">Nuclease</keyword>
<evidence type="ECO:0000256" key="2">
    <source>
        <dbReference type="ARBA" id="ARBA00022722"/>
    </source>
</evidence>
<name>A0A506USA0_9PROT</name>
<dbReference type="InterPro" id="IPR055132">
    <property type="entry name" value="RNase_J_b_CASP"/>
</dbReference>
<keyword evidence="10" id="KW-1185">Reference proteome</keyword>
<evidence type="ECO:0000256" key="3">
    <source>
        <dbReference type="ARBA" id="ARBA00022723"/>
    </source>
</evidence>
<evidence type="ECO:0000256" key="5">
    <source>
        <dbReference type="ARBA" id="ARBA00022833"/>
    </source>
</evidence>
<dbReference type="InterPro" id="IPR001279">
    <property type="entry name" value="Metallo-B-lactamas"/>
</dbReference>
<evidence type="ECO:0000259" key="8">
    <source>
        <dbReference type="SMART" id="SM00849"/>
    </source>
</evidence>
<dbReference type="Pfam" id="PF07521">
    <property type="entry name" value="RMMBL"/>
    <property type="match status" value="1"/>
</dbReference>
<dbReference type="InterPro" id="IPR042173">
    <property type="entry name" value="RNase_J_2"/>
</dbReference>
<dbReference type="PANTHER" id="PTHR43694:SF1">
    <property type="entry name" value="RIBONUCLEASE J"/>
    <property type="match status" value="1"/>
</dbReference>
<feature type="domain" description="Metallo-beta-lactamase" evidence="8">
    <location>
        <begin position="34"/>
        <end position="238"/>
    </location>
</feature>
<keyword evidence="7" id="KW-0694">RNA-binding</keyword>
<dbReference type="InterPro" id="IPR036866">
    <property type="entry name" value="RibonucZ/Hydroxyglut_hydro"/>
</dbReference>
<dbReference type="CDD" id="cd07714">
    <property type="entry name" value="RNaseJ_MBL-fold"/>
    <property type="match status" value="1"/>
</dbReference>
<dbReference type="OrthoDB" id="9770211at2"/>
<organism evidence="9 10">
    <name type="scientific">Oecophyllibacter saccharovorans</name>
    <dbReference type="NCBI Taxonomy" id="2558360"/>
    <lineage>
        <taxon>Bacteria</taxon>
        <taxon>Pseudomonadati</taxon>
        <taxon>Pseudomonadota</taxon>
        <taxon>Alphaproteobacteria</taxon>
        <taxon>Acetobacterales</taxon>
        <taxon>Acetobacteraceae</taxon>
        <taxon>Oecophyllibacter</taxon>
    </lineage>
</organism>
<dbReference type="Gene3D" id="3.60.15.10">
    <property type="entry name" value="Ribonuclease Z/Hydroxyacylglutathione hydrolase-like"/>
    <property type="match status" value="1"/>
</dbReference>
<keyword evidence="1" id="KW-0963">Cytoplasm</keyword>
<dbReference type="Gene3D" id="3.10.20.580">
    <property type="match status" value="1"/>
</dbReference>
<dbReference type="RefSeq" id="WP_141452017.1">
    <property type="nucleotide sequence ID" value="NZ_CP038143.1"/>
</dbReference>
<dbReference type="PANTHER" id="PTHR43694">
    <property type="entry name" value="RIBONUCLEASE J"/>
    <property type="match status" value="1"/>
</dbReference>
<dbReference type="Pfam" id="PF17770">
    <property type="entry name" value="RNase_J_C"/>
    <property type="match status" value="1"/>
</dbReference>
<dbReference type="PROSITE" id="PS01292">
    <property type="entry name" value="UPF0036"/>
    <property type="match status" value="1"/>
</dbReference>
<evidence type="ECO:0000313" key="9">
    <source>
        <dbReference type="EMBL" id="TPW36169.1"/>
    </source>
</evidence>
<gene>
    <name evidence="9" type="ORF">E3202_02070</name>
</gene>
<reference evidence="9 10" key="1">
    <citation type="submission" date="2019-03" db="EMBL/GenBank/DDBJ databases">
        <title>The complete genome sequence of Neokomagataea sp. Jb2 NBRC113641.</title>
        <authorList>
            <person name="Chua K.-O."/>
            <person name="Chan K.-G."/>
            <person name="See-Too W.-S."/>
        </authorList>
    </citation>
    <scope>NUCLEOTIDE SEQUENCE [LARGE SCALE GENOMIC DNA]</scope>
    <source>
        <strain evidence="9 10">Jb2</strain>
    </source>
</reference>
<dbReference type="GO" id="GO:0003723">
    <property type="term" value="F:RNA binding"/>
    <property type="evidence" value="ECO:0007669"/>
    <property type="project" value="UniProtKB-KW"/>
</dbReference>
<evidence type="ECO:0000256" key="1">
    <source>
        <dbReference type="ARBA" id="ARBA00022490"/>
    </source>
</evidence>
<evidence type="ECO:0000256" key="4">
    <source>
        <dbReference type="ARBA" id="ARBA00022801"/>
    </source>
</evidence>
<proteinExistence type="predicted"/>
<dbReference type="InterPro" id="IPR001587">
    <property type="entry name" value="RNase_J_CS"/>
</dbReference>
<dbReference type="Gene3D" id="3.40.50.10710">
    <property type="entry name" value="Metallo-hydrolase/oxidoreductase"/>
    <property type="match status" value="1"/>
</dbReference>
<dbReference type="Pfam" id="PF22505">
    <property type="entry name" value="RNase_J_b_CASP"/>
    <property type="match status" value="1"/>
</dbReference>
<dbReference type="NCBIfam" id="TIGR00649">
    <property type="entry name" value="MG423"/>
    <property type="match status" value="1"/>
</dbReference>
<keyword evidence="6" id="KW-0269">Exonuclease</keyword>
<dbReference type="SMART" id="SM00849">
    <property type="entry name" value="Lactamase_B"/>
    <property type="match status" value="1"/>
</dbReference>
<dbReference type="GO" id="GO:0004527">
    <property type="term" value="F:exonuclease activity"/>
    <property type="evidence" value="ECO:0007669"/>
    <property type="project" value="UniProtKB-KW"/>
</dbReference>
<keyword evidence="3" id="KW-0479">Metal-binding</keyword>
<keyword evidence="4" id="KW-0378">Hydrolase</keyword>
<keyword evidence="5" id="KW-0862">Zinc</keyword>
<evidence type="ECO:0000256" key="7">
    <source>
        <dbReference type="ARBA" id="ARBA00022884"/>
    </source>
</evidence>
<dbReference type="Pfam" id="PF12706">
    <property type="entry name" value="Lactamase_B_2"/>
    <property type="match status" value="1"/>
</dbReference>
<sequence>MTDKAGSDSAKEKAGEKDGLSFLPLGGTGEIGMNLNLYRLRKDGKNYWLAVDCGIGFSGNDTPEAEILMPDPAYLESHAKDLCGLVITHAHEDHLGAVAHLWPKLRCPVYATPFAAAVLRRKLEEAGLLKDVPIHVIQPGSEFEVGPFELEFIPVTHSVVEAQALSIRTPHGVIVHTGDWKIDPEPLVGPRSHLEKFKQLGDEGVLAMVGDSTNALKEGGSISEAAVRDSLAKLIAGQKKGRIAVTCFASNVARIDSIARAAKAAGRQVMIVGRSLRNLENAARECGYLADVPQFLTEQEAGKIDDDKLLMIVTGSQGEPRSALSRIANDAHATINFGEGDTVIYSSRAIPGNEKAVAEVQDSLTRNGVEVITDREALVHASGHATSEDIRHLYSLVRPKFSIPTHGEWRHLTAHAALAHEAGSEVVLLEDGDIVDLSEDGVEVVDTAPTGRLALDAGRLLPMTGGVLSARRRMLYNGAVLASFAVDDEGYVIGEPRISAPGLLEPEDPEVKRIQEDFSRALDEVPDELRMDETAFRDAARTALRRALGRKLQKRPLVDVQLLRV</sequence>
<evidence type="ECO:0000313" key="10">
    <source>
        <dbReference type="Proteomes" id="UP000315037"/>
    </source>
</evidence>
<dbReference type="InterPro" id="IPR011108">
    <property type="entry name" value="RMMBL"/>
</dbReference>
<dbReference type="InterPro" id="IPR004613">
    <property type="entry name" value="RNase_J"/>
</dbReference>
<evidence type="ECO:0000256" key="6">
    <source>
        <dbReference type="ARBA" id="ARBA00022839"/>
    </source>
</evidence>